<dbReference type="Proteomes" id="UP000249757">
    <property type="component" value="Unassembled WGS sequence"/>
</dbReference>
<proteinExistence type="predicted"/>
<dbReference type="OrthoDB" id="3789648at2759"/>
<organism evidence="2 3">
    <name type="scientific">Pyrenophora tritici-repentis</name>
    <dbReference type="NCBI Taxonomy" id="45151"/>
    <lineage>
        <taxon>Eukaryota</taxon>
        <taxon>Fungi</taxon>
        <taxon>Dikarya</taxon>
        <taxon>Ascomycota</taxon>
        <taxon>Pezizomycotina</taxon>
        <taxon>Dothideomycetes</taxon>
        <taxon>Pleosporomycetidae</taxon>
        <taxon>Pleosporales</taxon>
        <taxon>Pleosporineae</taxon>
        <taxon>Pleosporaceae</taxon>
        <taxon>Pyrenophora</taxon>
    </lineage>
</organism>
<gene>
    <name evidence="2" type="ORF">Ptr86124_010242</name>
</gene>
<name>A0A922SQN6_9PLEO</name>
<evidence type="ECO:0000313" key="2">
    <source>
        <dbReference type="EMBL" id="KAI1511121.1"/>
    </source>
</evidence>
<feature type="compositionally biased region" description="Polar residues" evidence="1">
    <location>
        <begin position="645"/>
        <end position="654"/>
    </location>
</feature>
<feature type="compositionally biased region" description="Acidic residues" evidence="1">
    <location>
        <begin position="422"/>
        <end position="437"/>
    </location>
</feature>
<accession>A0A922SQN6</accession>
<evidence type="ECO:0000256" key="1">
    <source>
        <dbReference type="SAM" id="MobiDB-lite"/>
    </source>
</evidence>
<comment type="caution">
    <text evidence="2">The sequence shown here is derived from an EMBL/GenBank/DDBJ whole genome shotgun (WGS) entry which is preliminary data.</text>
</comment>
<evidence type="ECO:0000313" key="3">
    <source>
        <dbReference type="Proteomes" id="UP000249757"/>
    </source>
</evidence>
<reference evidence="3" key="1">
    <citation type="journal article" date="2022" name="Microb. Genom.">
        <title>A global pangenome for the wheat fungal pathogen Pyrenophora tritici-repentis and prediction of effector protein structural homology.</title>
        <authorList>
            <person name="Moolhuijzen P.M."/>
            <person name="See P.T."/>
            <person name="Shi G."/>
            <person name="Powell H.R."/>
            <person name="Cockram J."/>
            <person name="Jorgensen L.N."/>
            <person name="Benslimane H."/>
            <person name="Strelkov S.E."/>
            <person name="Turner J."/>
            <person name="Liu Z."/>
            <person name="Moffat C.S."/>
        </authorList>
    </citation>
    <scope>NUCLEOTIDE SEQUENCE [LARGE SCALE GENOMIC DNA]</scope>
</reference>
<protein>
    <submittedName>
        <fullName evidence="2">Uncharacterized protein</fullName>
    </submittedName>
</protein>
<feature type="region of interest" description="Disordered" evidence="1">
    <location>
        <begin position="532"/>
        <end position="555"/>
    </location>
</feature>
<feature type="region of interest" description="Disordered" evidence="1">
    <location>
        <begin position="413"/>
        <end position="437"/>
    </location>
</feature>
<dbReference type="EMBL" id="NRDI02000015">
    <property type="protein sequence ID" value="KAI1511121.1"/>
    <property type="molecule type" value="Genomic_DNA"/>
</dbReference>
<feature type="region of interest" description="Disordered" evidence="1">
    <location>
        <begin position="637"/>
        <end position="658"/>
    </location>
</feature>
<dbReference type="AlphaFoldDB" id="A0A922SQN6"/>
<sequence>MPSFPYFTTMFSSTTPASTRQLTPPTICSLTLPSTFPALQPVWCSAHTYRICTDESAYADMLTGMEDEDEVAAEEMDMAEVEERWSCLYPLAGVFEDAEVNVEEQQVCAPLPVPRSSFFGGEVSVECLFDAETPFASDEELWLRSVFDPVAAPCAVLDPLLEEEEIEEVTLVDTSELKLLPSVAVRDFRDPVAAWAEAEALPVEEWWVGGEEEVVVKREGRSLISKVTVSVPEAVLDTEVQETNSTWTLEDDPVLRYVTSQTFLPGLDNFSDISIHSAFPQYDNADIDALYQATTSFVKDRYDGECTCLDGKPAAPHSPGENYLLVNNEDVFGFSAARPQAEDIFELLDATVDADMEDFVDADDEFDDDDDDLPRAGVFYDAATSGMVSYFALDQLLYPTTSIAEYPPFIASTDSQTPGYELTEDEDHVSDMSDSDADDVSMVQSSEWSYFDTDTQQYIGYTALEHLLQTNQPSELPYFDADSQQDAGCTAFDQILPIDADQMPPLVHRDFDELFDKLVEEVTALLQDELDKLDDIDPPPPQVETLTQPPRKAPVQERRLRGFRQVGPYMMYSSHQRSTMRSRRNVQLVLQPQQLYNIEEDKEEEDCLSPVSSAESLDFTTHFTVVKTLATRRANFLDDDEPESSMPSPASQATEPPLTDSQYEDMFADAIWTMSPDLALTNPSHTSSSSIVPVTSWSQHDFPPLPVLEAFATEIHNHLALIFDCLNTRRSHELPGLSNDLTWALNALASEYPSMTLLGSLGLAVEILVERMVASSVAS</sequence>
<dbReference type="OMA" id="CTDESAY"/>
<keyword evidence="3" id="KW-1185">Reference proteome</keyword>